<dbReference type="AlphaFoldDB" id="A0A0W0FPW1"/>
<organism evidence="1 2">
    <name type="scientific">Moniliophthora roreri</name>
    <name type="common">Frosty pod rot fungus</name>
    <name type="synonym">Monilia roreri</name>
    <dbReference type="NCBI Taxonomy" id="221103"/>
    <lineage>
        <taxon>Eukaryota</taxon>
        <taxon>Fungi</taxon>
        <taxon>Dikarya</taxon>
        <taxon>Basidiomycota</taxon>
        <taxon>Agaricomycotina</taxon>
        <taxon>Agaricomycetes</taxon>
        <taxon>Agaricomycetidae</taxon>
        <taxon>Agaricales</taxon>
        <taxon>Marasmiineae</taxon>
        <taxon>Marasmiaceae</taxon>
        <taxon>Moniliophthora</taxon>
    </lineage>
</organism>
<proteinExistence type="predicted"/>
<accession>A0A0W0FPW1</accession>
<dbReference type="Proteomes" id="UP000054988">
    <property type="component" value="Unassembled WGS sequence"/>
</dbReference>
<protein>
    <submittedName>
        <fullName evidence="1">Uncharacterized protein</fullName>
    </submittedName>
</protein>
<comment type="caution">
    <text evidence="1">The sequence shown here is derived from an EMBL/GenBank/DDBJ whole genome shotgun (WGS) entry which is preliminary data.</text>
</comment>
<name>A0A0W0FPW1_MONRR</name>
<dbReference type="EMBL" id="LATX01001763">
    <property type="protein sequence ID" value="KTB38435.1"/>
    <property type="molecule type" value="Genomic_DNA"/>
</dbReference>
<evidence type="ECO:0000313" key="2">
    <source>
        <dbReference type="Proteomes" id="UP000054988"/>
    </source>
</evidence>
<gene>
    <name evidence="1" type="ORF">WG66_9002</name>
</gene>
<reference evidence="1 2" key="1">
    <citation type="submission" date="2015-12" db="EMBL/GenBank/DDBJ databases">
        <title>Draft genome sequence of Moniliophthora roreri, the causal agent of frosty pod rot of cacao.</title>
        <authorList>
            <person name="Aime M.C."/>
            <person name="Diaz-Valderrama J.R."/>
            <person name="Kijpornyongpan T."/>
            <person name="Phillips-Mora W."/>
        </authorList>
    </citation>
    <scope>NUCLEOTIDE SEQUENCE [LARGE SCALE GENOMIC DNA]</scope>
    <source>
        <strain evidence="1 2">MCA 2952</strain>
    </source>
</reference>
<sequence length="51" mass="5261">MSEGRGPVPDGTLIGPCNVKGMGPAAVALKAKLAAYTFVSSMIALREARWA</sequence>
<evidence type="ECO:0000313" key="1">
    <source>
        <dbReference type="EMBL" id="KTB38435.1"/>
    </source>
</evidence>